<dbReference type="Proteomes" id="UP000242474">
    <property type="component" value="Unassembled WGS sequence"/>
</dbReference>
<reference evidence="1 2" key="1">
    <citation type="journal article" date="2015" name="Genome Biol. Evol.">
        <title>Phylogenomic analyses indicate that early fungi evolved digesting cell walls of algal ancestors of land plants.</title>
        <authorList>
            <person name="Chang Y."/>
            <person name="Wang S."/>
            <person name="Sekimoto S."/>
            <person name="Aerts A.L."/>
            <person name="Choi C."/>
            <person name="Clum A."/>
            <person name="LaButti K.M."/>
            <person name="Lindquist E.A."/>
            <person name="Yee Ngan C."/>
            <person name="Ohm R.A."/>
            <person name="Salamov A.A."/>
            <person name="Grigoriev I.V."/>
            <person name="Spatafora J.W."/>
            <person name="Berbee M.L."/>
        </authorList>
    </citation>
    <scope>NUCLEOTIDE SEQUENCE [LARGE SCALE GENOMIC DNA]</scope>
    <source>
        <strain evidence="1 2">NRRL 1564</strain>
    </source>
</reference>
<dbReference type="AlphaFoldDB" id="A0A2G5BFF9"/>
<accession>A0A2G5BFF9</accession>
<organism evidence="1 2">
    <name type="scientific">Coemansia reversa (strain ATCC 12441 / NRRL 1564)</name>
    <dbReference type="NCBI Taxonomy" id="763665"/>
    <lineage>
        <taxon>Eukaryota</taxon>
        <taxon>Fungi</taxon>
        <taxon>Fungi incertae sedis</taxon>
        <taxon>Zoopagomycota</taxon>
        <taxon>Kickxellomycotina</taxon>
        <taxon>Kickxellomycetes</taxon>
        <taxon>Kickxellales</taxon>
        <taxon>Kickxellaceae</taxon>
        <taxon>Coemansia</taxon>
    </lineage>
</organism>
<dbReference type="EMBL" id="KZ303493">
    <property type="protein sequence ID" value="PIA17740.1"/>
    <property type="molecule type" value="Genomic_DNA"/>
</dbReference>
<sequence>MGRNSQGPIRVMRILHFFFLQTEIGLRCYLPGVTYCYNSVLCSFIPGALVGFTFFPASTQKQQTPPLNTPFVPAFYTRIPKSYWSTLPICSFTLL</sequence>
<name>A0A2G5BFF9_COERN</name>
<keyword evidence="2" id="KW-1185">Reference proteome</keyword>
<proteinExistence type="predicted"/>
<evidence type="ECO:0000313" key="1">
    <source>
        <dbReference type="EMBL" id="PIA17740.1"/>
    </source>
</evidence>
<protein>
    <submittedName>
        <fullName evidence="1">Uncharacterized protein</fullName>
    </submittedName>
</protein>
<gene>
    <name evidence="1" type="ORF">COEREDRAFT_80398</name>
</gene>
<evidence type="ECO:0000313" key="2">
    <source>
        <dbReference type="Proteomes" id="UP000242474"/>
    </source>
</evidence>